<evidence type="ECO:0000256" key="2">
    <source>
        <dbReference type="PIRNR" id="PIRNR037226"/>
    </source>
</evidence>
<gene>
    <name evidence="5" type="ORF">EZJ58_1658</name>
</gene>
<dbReference type="PANTHER" id="PTHR30575">
    <property type="entry name" value="PEPTIDASE M20"/>
    <property type="match status" value="1"/>
</dbReference>
<dbReference type="Pfam" id="PF01546">
    <property type="entry name" value="Peptidase_M20"/>
    <property type="match status" value="1"/>
</dbReference>
<proteinExistence type="inferred from homology"/>
<dbReference type="OrthoDB" id="9777385at2"/>
<keyword evidence="6" id="KW-1185">Reference proteome</keyword>
<dbReference type="GO" id="GO:0016805">
    <property type="term" value="F:dipeptidase activity"/>
    <property type="evidence" value="ECO:0007669"/>
    <property type="project" value="InterPro"/>
</dbReference>
<dbReference type="GO" id="GO:0005737">
    <property type="term" value="C:cytoplasm"/>
    <property type="evidence" value="ECO:0007669"/>
    <property type="project" value="TreeGrafter"/>
</dbReference>
<keyword evidence="1 5" id="KW-0378">Hydrolase</keyword>
<dbReference type="InterPro" id="IPR052030">
    <property type="entry name" value="Peptidase_M20/M20A_hydrolases"/>
</dbReference>
<sequence>MSTDNNLQLIDDAIERHRQHYIAVSKDIHGHPETGNNEYYANKVLTELLEQADFEVTSNVAGHETAFYAVKDSGRPGPTIAYLAEYDALIDIGHACGHNIIGVSSVAAAIAVAQTLPHTGGKIVVLGTPAEEGGLKGPGGLNGNVKARFVEHGFLRNIDAALMIHPAGRTRLSGPSLANNHLYFHFYGKPSHAGSAPHLGINALDAVVLLYNGISALRQQLPDGVRVHGIITNGGQAPNVIPEYASAHYYIRANTRDEVIALEPRIRAIAEGAALATGARLEIEHQVGPRDFNINHALNGLLLDLLTAHGEQVDLSPKEGKGSTDAGDISHAVPTAHPYIKIGPDSLIGHTVEFREAADSEQGYRALVTGARVLAKAGYRLLTDAALLQQVRREFAGGRPDTESVRSSTPQESFNE</sequence>
<dbReference type="RefSeq" id="WP_132922438.1">
    <property type="nucleotide sequence ID" value="NZ_SJOI01000001.1"/>
</dbReference>
<feature type="compositionally biased region" description="Polar residues" evidence="3">
    <location>
        <begin position="405"/>
        <end position="416"/>
    </location>
</feature>
<organism evidence="5 6">
    <name type="scientific">Sodalis ligni</name>
    <dbReference type="NCBI Taxonomy" id="2697027"/>
    <lineage>
        <taxon>Bacteria</taxon>
        <taxon>Pseudomonadati</taxon>
        <taxon>Pseudomonadota</taxon>
        <taxon>Gammaproteobacteria</taxon>
        <taxon>Enterobacterales</taxon>
        <taxon>Bruguierivoracaceae</taxon>
        <taxon>Sodalis</taxon>
    </lineage>
</organism>
<comment type="caution">
    <text evidence="5">The sequence shown here is derived from an EMBL/GenBank/DDBJ whole genome shotgun (WGS) entry which is preliminary data.</text>
</comment>
<name>A0A4R1N8P3_9GAMM</name>
<dbReference type="InterPro" id="IPR011650">
    <property type="entry name" value="Peptidase_M20_dimer"/>
</dbReference>
<dbReference type="AlphaFoldDB" id="A0A4R1N8P3"/>
<feature type="compositionally biased region" description="Basic and acidic residues" evidence="3">
    <location>
        <begin position="395"/>
        <end position="404"/>
    </location>
</feature>
<dbReference type="FunFam" id="3.30.70.360:FF:000004">
    <property type="entry name" value="Peptidase M20 domain-containing protein 2"/>
    <property type="match status" value="1"/>
</dbReference>
<dbReference type="SUPFAM" id="SSF53187">
    <property type="entry name" value="Zn-dependent exopeptidases"/>
    <property type="match status" value="1"/>
</dbReference>
<dbReference type="Pfam" id="PF07687">
    <property type="entry name" value="M20_dimer"/>
    <property type="match status" value="1"/>
</dbReference>
<dbReference type="GO" id="GO:0071713">
    <property type="term" value="F:para-aminobenzoyl-glutamate hydrolase activity"/>
    <property type="evidence" value="ECO:0007669"/>
    <property type="project" value="TreeGrafter"/>
</dbReference>
<evidence type="ECO:0000256" key="3">
    <source>
        <dbReference type="SAM" id="MobiDB-lite"/>
    </source>
</evidence>
<feature type="region of interest" description="Disordered" evidence="3">
    <location>
        <begin position="395"/>
        <end position="416"/>
    </location>
</feature>
<dbReference type="PIRSF" id="PIRSF037226">
    <property type="entry name" value="Amidohydrolase_ACY1L2_prd"/>
    <property type="match status" value="1"/>
</dbReference>
<evidence type="ECO:0000313" key="6">
    <source>
        <dbReference type="Proteomes" id="UP000294555"/>
    </source>
</evidence>
<evidence type="ECO:0000256" key="1">
    <source>
        <dbReference type="ARBA" id="ARBA00022801"/>
    </source>
</evidence>
<protein>
    <recommendedName>
        <fullName evidence="2">Peptidase M20 domain-containing protein 2</fullName>
    </recommendedName>
</protein>
<dbReference type="Proteomes" id="UP000294555">
    <property type="component" value="Unassembled WGS sequence"/>
</dbReference>
<dbReference type="Gene3D" id="3.40.630.10">
    <property type="entry name" value="Zn peptidases"/>
    <property type="match status" value="1"/>
</dbReference>
<dbReference type="NCBIfam" id="TIGR01891">
    <property type="entry name" value="amidohydrolases"/>
    <property type="match status" value="1"/>
</dbReference>
<dbReference type="EMBL" id="SJOI01000001">
    <property type="protein sequence ID" value="TCL03583.1"/>
    <property type="molecule type" value="Genomic_DNA"/>
</dbReference>
<dbReference type="InterPro" id="IPR017439">
    <property type="entry name" value="Amidohydrolase"/>
</dbReference>
<feature type="domain" description="Peptidase M20 dimerisation" evidence="4">
    <location>
        <begin position="185"/>
        <end position="273"/>
    </location>
</feature>
<dbReference type="GO" id="GO:0046657">
    <property type="term" value="P:folic acid catabolic process"/>
    <property type="evidence" value="ECO:0007669"/>
    <property type="project" value="TreeGrafter"/>
</dbReference>
<reference evidence="5 6" key="1">
    <citation type="submission" date="2019-02" db="EMBL/GenBank/DDBJ databases">
        <title>Investigation of anaerobic lignin degradation for improved lignocellulosic biofuels.</title>
        <authorList>
            <person name="Deangelis K."/>
        </authorList>
    </citation>
    <scope>NUCLEOTIDE SEQUENCE [LARGE SCALE GENOMIC DNA]</scope>
    <source>
        <strain evidence="5 6">159R</strain>
    </source>
</reference>
<dbReference type="InterPro" id="IPR002933">
    <property type="entry name" value="Peptidase_M20"/>
</dbReference>
<dbReference type="InterPro" id="IPR036264">
    <property type="entry name" value="Bact_exopeptidase_dim_dom"/>
</dbReference>
<comment type="similarity">
    <text evidence="2">Belongs to the peptidase M20A family.</text>
</comment>
<dbReference type="Gene3D" id="3.30.70.360">
    <property type="match status" value="1"/>
</dbReference>
<dbReference type="SUPFAM" id="SSF55031">
    <property type="entry name" value="Bacterial exopeptidase dimerisation domain"/>
    <property type="match status" value="1"/>
</dbReference>
<dbReference type="CDD" id="cd05672">
    <property type="entry name" value="M20_ACY1L2-like"/>
    <property type="match status" value="1"/>
</dbReference>
<dbReference type="PANTHER" id="PTHR30575:SF0">
    <property type="entry name" value="XAA-ARG DIPEPTIDASE"/>
    <property type="match status" value="1"/>
</dbReference>
<dbReference type="InterPro" id="IPR017144">
    <property type="entry name" value="Xaa-Arg_dipeptidase"/>
</dbReference>
<accession>A0A4R1N8P3</accession>
<evidence type="ECO:0000259" key="4">
    <source>
        <dbReference type="Pfam" id="PF07687"/>
    </source>
</evidence>
<evidence type="ECO:0000313" key="5">
    <source>
        <dbReference type="EMBL" id="TCL03583.1"/>
    </source>
</evidence>